<keyword evidence="3 8" id="KW-0812">Transmembrane</keyword>
<dbReference type="GO" id="GO:0005637">
    <property type="term" value="C:nuclear inner membrane"/>
    <property type="evidence" value="ECO:0007669"/>
    <property type="project" value="UniProtKB-SubCell"/>
</dbReference>
<dbReference type="InterPro" id="IPR003887">
    <property type="entry name" value="LEM_dom"/>
</dbReference>
<evidence type="ECO:0000259" key="9">
    <source>
        <dbReference type="PROSITE" id="PS50954"/>
    </source>
</evidence>
<evidence type="ECO:0000256" key="8">
    <source>
        <dbReference type="SAM" id="Phobius"/>
    </source>
</evidence>
<sequence length="740" mass="83787">MTSLNLSDRELRQELLSLGEKVGPITSSTRNLYIKRLTKIRNLLNEDIPLTVESNSKNGNQQNLKKLKQTKIKPQRKTFGFSSDESDNNEDTARRQTSGMSLRRRSHQPTMKLLTSKSLPSTPSRKPMHKNVLGLIPGNRSVKKSPVVTNGYSDDSDEEENSSWSEVLTADISTSPLPSYNSSPVKSSLTPRRPLRKSRASLDATPLRSARKNQFDDEHDIHDDRTDIGNGSAIVSQVEENSAEERVKLGYDATTQRQSSKTQTITQENSNPFLHLWRKVSKNNDSVKHSESNGFVQTERPSQQWHLHCSALLPIGTIVFFVVLGLLYVTLRSDEAIIPKPALPHHPTSTDDHNIMEVIHQIYQELASKAGEFVCNSQVTSDLVSVSRLKSLIKLDDLEFLKALQLIQDNPEWRLNMYIDEKGRSANGISLTEVTHMSSDLPILPTFCRFRRAVEKVVVRVGAVLAVGLMLWLVIMYRQYRTRKLAEERQTMFVLVEKILDILKSHHESSENDETIKPYLPILHARDMIIQPQERRKLKKVWEKAVHFISASESRIRVETQRVSGEDFLVWRWIQVTSPCKRQHPPGRVWQGEAFDTNKSINTPAISPTPCLKIRNMFHPDVEKADDWHIQIQDSILEKCSDNNEIASVIVEKKSTEGLVYVKCLSCAAAGKVYRSLHGSWFDGRLVTVKFIKLSRFHAHYPGSVGHNTPLKPTSSRQVSTFLPSTPTSGPLTSTPVKHS</sequence>
<dbReference type="GO" id="GO:0030514">
    <property type="term" value="P:negative regulation of BMP signaling pathway"/>
    <property type="evidence" value="ECO:0007669"/>
    <property type="project" value="TreeGrafter"/>
</dbReference>
<dbReference type="InterPro" id="IPR011015">
    <property type="entry name" value="LEM/LEM-like_dom_sf"/>
</dbReference>
<dbReference type="Gene3D" id="3.30.70.330">
    <property type="match status" value="1"/>
</dbReference>
<dbReference type="InterPro" id="IPR018996">
    <property type="entry name" value="Man1/Src1-like_C"/>
</dbReference>
<dbReference type="Gene3D" id="1.10.10.1180">
    <property type="entry name" value="MAN1, winged-helix domain"/>
    <property type="match status" value="1"/>
</dbReference>
<dbReference type="FunFam" id="1.10.10.1180:FF:000002">
    <property type="entry name" value="LEM domain-containing protein 2"/>
    <property type="match status" value="1"/>
</dbReference>
<feature type="compositionally biased region" description="Basic residues" evidence="7">
    <location>
        <begin position="65"/>
        <end position="76"/>
    </location>
</feature>
<dbReference type="InterPro" id="IPR035979">
    <property type="entry name" value="RBD_domain_sf"/>
</dbReference>
<dbReference type="FunFam" id="3.30.70.330:FF:000176">
    <property type="entry name" value="Inner nuclear membrane protein Man1"/>
    <property type="match status" value="1"/>
</dbReference>
<evidence type="ECO:0000256" key="7">
    <source>
        <dbReference type="SAM" id="MobiDB-lite"/>
    </source>
</evidence>
<evidence type="ECO:0000313" key="10">
    <source>
        <dbReference type="EMBL" id="CAB3263414.1"/>
    </source>
</evidence>
<evidence type="ECO:0000256" key="4">
    <source>
        <dbReference type="ARBA" id="ARBA00022989"/>
    </source>
</evidence>
<feature type="compositionally biased region" description="Polar residues" evidence="7">
    <location>
        <begin position="171"/>
        <end position="190"/>
    </location>
</feature>
<evidence type="ECO:0000256" key="3">
    <source>
        <dbReference type="ARBA" id="ARBA00022692"/>
    </source>
</evidence>
<keyword evidence="6" id="KW-0539">Nucleus</keyword>
<gene>
    <name evidence="10" type="primary">Lemd3</name>
</gene>
<evidence type="ECO:0000256" key="5">
    <source>
        <dbReference type="ARBA" id="ARBA00023136"/>
    </source>
</evidence>
<dbReference type="PANTHER" id="PTHR13428">
    <property type="entry name" value="INNER NUCLEAR MEMBRANE PROTEIN MAN1 LEM DOMAIN CONTAINING PROTEIN"/>
    <property type="match status" value="1"/>
</dbReference>
<dbReference type="SMART" id="SM00540">
    <property type="entry name" value="LEM"/>
    <property type="match status" value="1"/>
</dbReference>
<feature type="compositionally biased region" description="Basic and acidic residues" evidence="7">
    <location>
        <begin position="213"/>
        <end position="227"/>
    </location>
</feature>
<name>A0A6F9DIW6_9ASCI</name>
<protein>
    <submittedName>
        <fullName evidence="10">Inner nuclear membrane protein Man1-like</fullName>
    </submittedName>
</protein>
<feature type="compositionally biased region" description="Low complexity" evidence="7">
    <location>
        <begin position="110"/>
        <end position="125"/>
    </location>
</feature>
<feature type="region of interest" description="Disordered" evidence="7">
    <location>
        <begin position="52"/>
        <end position="229"/>
    </location>
</feature>
<dbReference type="PANTHER" id="PTHR13428:SF12">
    <property type="entry name" value="INNER NUCLEAR MEMBRANE PROTEIN MAN1"/>
    <property type="match status" value="1"/>
</dbReference>
<dbReference type="AlphaFoldDB" id="A0A6F9DIW6"/>
<reference evidence="10" key="1">
    <citation type="submission" date="2020-04" db="EMBL/GenBank/DDBJ databases">
        <authorList>
            <person name="Neveu A P."/>
        </authorList>
    </citation>
    <scope>NUCLEOTIDE SEQUENCE</scope>
    <source>
        <tissue evidence="10">Whole embryo</tissue>
    </source>
</reference>
<dbReference type="InterPro" id="IPR041885">
    <property type="entry name" value="MAN1_winged_helix_dom"/>
</dbReference>
<keyword evidence="4 8" id="KW-1133">Transmembrane helix</keyword>
<dbReference type="InterPro" id="IPR052277">
    <property type="entry name" value="INM_ESCRT-Associated"/>
</dbReference>
<keyword evidence="5 8" id="KW-0472">Membrane</keyword>
<dbReference type="GO" id="GO:0006998">
    <property type="term" value="P:nuclear envelope organization"/>
    <property type="evidence" value="ECO:0007669"/>
    <property type="project" value="TreeGrafter"/>
</dbReference>
<evidence type="ECO:0000256" key="1">
    <source>
        <dbReference type="ARBA" id="ARBA00004473"/>
    </source>
</evidence>
<evidence type="ECO:0000256" key="2">
    <source>
        <dbReference type="ARBA" id="ARBA00022553"/>
    </source>
</evidence>
<feature type="transmembrane region" description="Helical" evidence="8">
    <location>
        <begin position="311"/>
        <end position="331"/>
    </location>
</feature>
<dbReference type="PROSITE" id="PS50954">
    <property type="entry name" value="LEM"/>
    <property type="match status" value="1"/>
</dbReference>
<dbReference type="GO" id="GO:0031490">
    <property type="term" value="F:chromatin DNA binding"/>
    <property type="evidence" value="ECO:0007669"/>
    <property type="project" value="TreeGrafter"/>
</dbReference>
<dbReference type="SUPFAM" id="SSF54928">
    <property type="entry name" value="RNA-binding domain, RBD"/>
    <property type="match status" value="1"/>
</dbReference>
<keyword evidence="2" id="KW-0597">Phosphoprotein</keyword>
<dbReference type="Gene3D" id="1.10.720.40">
    <property type="match status" value="1"/>
</dbReference>
<accession>A0A6F9DIW6</accession>
<organism evidence="10">
    <name type="scientific">Phallusia mammillata</name>
    <dbReference type="NCBI Taxonomy" id="59560"/>
    <lineage>
        <taxon>Eukaryota</taxon>
        <taxon>Metazoa</taxon>
        <taxon>Chordata</taxon>
        <taxon>Tunicata</taxon>
        <taxon>Ascidiacea</taxon>
        <taxon>Phlebobranchia</taxon>
        <taxon>Ascidiidae</taxon>
        <taxon>Phallusia</taxon>
    </lineage>
</organism>
<feature type="domain" description="LEM" evidence="9">
    <location>
        <begin position="1"/>
        <end position="44"/>
    </location>
</feature>
<feature type="compositionally biased region" description="Low complexity" evidence="7">
    <location>
        <begin position="55"/>
        <end position="64"/>
    </location>
</feature>
<dbReference type="InterPro" id="IPR012677">
    <property type="entry name" value="Nucleotide-bd_a/b_plait_sf"/>
</dbReference>
<feature type="region of interest" description="Disordered" evidence="7">
    <location>
        <begin position="705"/>
        <end position="740"/>
    </location>
</feature>
<feature type="compositionally biased region" description="Low complexity" evidence="7">
    <location>
        <begin position="720"/>
        <end position="740"/>
    </location>
</feature>
<comment type="subcellular location">
    <subcellularLocation>
        <location evidence="1">Nucleus inner membrane</location>
        <topology evidence="1">Multi-pass membrane protein</topology>
    </subcellularLocation>
</comment>
<proteinExistence type="evidence at transcript level"/>
<dbReference type="SUPFAM" id="SSF63451">
    <property type="entry name" value="LEM domain"/>
    <property type="match status" value="1"/>
</dbReference>
<dbReference type="Pfam" id="PF09402">
    <property type="entry name" value="MSC"/>
    <property type="match status" value="1"/>
</dbReference>
<dbReference type="InterPro" id="IPR034394">
    <property type="entry name" value="Man1_RRM"/>
</dbReference>
<feature type="transmembrane region" description="Helical" evidence="8">
    <location>
        <begin position="457"/>
        <end position="477"/>
    </location>
</feature>
<dbReference type="CDD" id="cd12286">
    <property type="entry name" value="RRM_Man1"/>
    <property type="match status" value="1"/>
</dbReference>
<dbReference type="CDD" id="cd12934">
    <property type="entry name" value="LEM"/>
    <property type="match status" value="1"/>
</dbReference>
<dbReference type="Pfam" id="PF03020">
    <property type="entry name" value="LEM"/>
    <property type="match status" value="1"/>
</dbReference>
<dbReference type="EMBL" id="LR787552">
    <property type="protein sequence ID" value="CAB3263414.1"/>
    <property type="molecule type" value="mRNA"/>
</dbReference>
<evidence type="ECO:0000256" key="6">
    <source>
        <dbReference type="ARBA" id="ARBA00023242"/>
    </source>
</evidence>